<dbReference type="InterPro" id="IPR051159">
    <property type="entry name" value="Hexapeptide_acetyltransf"/>
</dbReference>
<dbReference type="InterPro" id="IPR011004">
    <property type="entry name" value="Trimer_LpxA-like_sf"/>
</dbReference>
<dbReference type="PANTHER" id="PTHR23416:SF23">
    <property type="entry name" value="ACETYLTRANSFERASE C18B11.09C-RELATED"/>
    <property type="match status" value="1"/>
</dbReference>
<protein>
    <submittedName>
        <fullName evidence="3">Putative acetyltransferase</fullName>
        <ecNumber evidence="3">2.3.1.-</ecNumber>
    </submittedName>
</protein>
<proteinExistence type="inferred from homology"/>
<evidence type="ECO:0000313" key="3">
    <source>
        <dbReference type="EMBL" id="BAH56181.1"/>
    </source>
</evidence>
<keyword evidence="3" id="KW-0614">Plasmid</keyword>
<dbReference type="Pfam" id="PF14602">
    <property type="entry name" value="Hexapep_2"/>
    <property type="match status" value="1"/>
</dbReference>
<dbReference type="AlphaFoldDB" id="C1BEE1"/>
<evidence type="ECO:0000313" key="4">
    <source>
        <dbReference type="Proteomes" id="UP000002212"/>
    </source>
</evidence>
<evidence type="ECO:0000256" key="2">
    <source>
        <dbReference type="ARBA" id="ARBA00022679"/>
    </source>
</evidence>
<dbReference type="HOGENOM" id="CLU_051638_7_2_11"/>
<keyword evidence="2 3" id="KW-0808">Transferase</keyword>
<dbReference type="EC" id="2.3.1.-" evidence="3"/>
<dbReference type="Gene3D" id="2.160.10.10">
    <property type="entry name" value="Hexapeptide repeat proteins"/>
    <property type="match status" value="1"/>
</dbReference>
<accession>C1BEE1</accession>
<dbReference type="PANTHER" id="PTHR23416">
    <property type="entry name" value="SIALIC ACID SYNTHASE-RELATED"/>
    <property type="match status" value="1"/>
</dbReference>
<dbReference type="SUPFAM" id="SSF51161">
    <property type="entry name" value="Trimeric LpxA-like enzymes"/>
    <property type="match status" value="1"/>
</dbReference>
<name>C1BEE1_RHOOB</name>
<reference evidence="3 4" key="1">
    <citation type="submission" date="2009-03" db="EMBL/GenBank/DDBJ databases">
        <title>Comparison of the complete genome sequences of Rhodococcus erythropolis PR4 and Rhodococcus opacus B4.</title>
        <authorList>
            <person name="Takarada H."/>
            <person name="Sekine M."/>
            <person name="Hosoyama A."/>
            <person name="Yamada R."/>
            <person name="Fujisawa T."/>
            <person name="Omata S."/>
            <person name="Shimizu A."/>
            <person name="Tsukatani N."/>
            <person name="Tanikawa S."/>
            <person name="Fujita N."/>
            <person name="Harayama S."/>
        </authorList>
    </citation>
    <scope>NUCLEOTIDE SEQUENCE [LARGE SCALE GENOMIC DNA]</scope>
    <source>
        <strain evidence="3 4">B4</strain>
        <plasmid evidence="3 4">pKNR</plasmid>
    </source>
</reference>
<dbReference type="OrthoDB" id="2643438at2"/>
<dbReference type="Proteomes" id="UP000002212">
    <property type="component" value="Plasmid pKNR"/>
</dbReference>
<gene>
    <name evidence="3" type="ordered locus">ROP_pKNR-00890</name>
</gene>
<dbReference type="GO" id="GO:0008374">
    <property type="term" value="F:O-acyltransferase activity"/>
    <property type="evidence" value="ECO:0007669"/>
    <property type="project" value="TreeGrafter"/>
</dbReference>
<sequence length="172" mass="18054">MGILKSIGRDLGPARRDIVLNRLAAGYGVPAQLRRRILRAAGHDIHPTAWINPRGFYGSNSGLTIGAGSFINYGCFFDLGAPTTIGERVDIGYEVVFATCTHEDGDSARRAGTAKAAPIRVGDGAWIGARSVIMPGVSIGEGCVIAAGSVVTRDCKPNSLYAGVPAEWKKAL</sequence>
<evidence type="ECO:0000256" key="1">
    <source>
        <dbReference type="ARBA" id="ARBA00007274"/>
    </source>
</evidence>
<dbReference type="PATRIC" id="fig|632772.20.peg.7662"/>
<organism evidence="3 4">
    <name type="scientific">Rhodococcus opacus (strain B4)</name>
    <dbReference type="NCBI Taxonomy" id="632772"/>
    <lineage>
        <taxon>Bacteria</taxon>
        <taxon>Bacillati</taxon>
        <taxon>Actinomycetota</taxon>
        <taxon>Actinomycetes</taxon>
        <taxon>Mycobacteriales</taxon>
        <taxon>Nocardiaceae</taxon>
        <taxon>Rhodococcus</taxon>
    </lineage>
</organism>
<comment type="similarity">
    <text evidence="1">Belongs to the transferase hexapeptide repeat family.</text>
</comment>
<dbReference type="EMBL" id="AP011118">
    <property type="protein sequence ID" value="BAH56181.1"/>
    <property type="molecule type" value="Genomic_DNA"/>
</dbReference>
<keyword evidence="3" id="KW-0012">Acyltransferase</keyword>
<dbReference type="GO" id="GO:0005829">
    <property type="term" value="C:cytosol"/>
    <property type="evidence" value="ECO:0007669"/>
    <property type="project" value="TreeGrafter"/>
</dbReference>
<dbReference type="RefSeq" id="WP_012691906.1">
    <property type="nucleotide sequence ID" value="NC_012523.1"/>
</dbReference>
<dbReference type="KEGG" id="rop:ROP_pKNR-00890"/>
<dbReference type="InterPro" id="IPR001451">
    <property type="entry name" value="Hexapep"/>
</dbReference>
<geneLocation type="plasmid" evidence="3 4">
    <name>pKNR</name>
</geneLocation>